<dbReference type="Pfam" id="PF00069">
    <property type="entry name" value="Pkinase"/>
    <property type="match status" value="1"/>
</dbReference>
<dbReference type="OrthoDB" id="6111975at2"/>
<dbReference type="InterPro" id="IPR000719">
    <property type="entry name" value="Prot_kinase_dom"/>
</dbReference>
<dbReference type="PANTHER" id="PTHR43289:SF6">
    <property type="entry name" value="SERINE_THREONINE-PROTEIN KINASE NEKL-3"/>
    <property type="match status" value="1"/>
</dbReference>
<feature type="transmembrane region" description="Helical" evidence="6">
    <location>
        <begin position="570"/>
        <end position="586"/>
    </location>
</feature>
<evidence type="ECO:0000259" key="7">
    <source>
        <dbReference type="PROSITE" id="PS50011"/>
    </source>
</evidence>
<name>A0A517QZM9_9PLAN</name>
<dbReference type="AlphaFoldDB" id="A0A517QZM9"/>
<dbReference type="PROSITE" id="PS50011">
    <property type="entry name" value="PROTEIN_KINASE_DOM"/>
    <property type="match status" value="1"/>
</dbReference>
<feature type="transmembrane region" description="Helical" evidence="6">
    <location>
        <begin position="403"/>
        <end position="422"/>
    </location>
</feature>
<dbReference type="Proteomes" id="UP000317318">
    <property type="component" value="Chromosome"/>
</dbReference>
<reference evidence="8 9" key="1">
    <citation type="submission" date="2019-02" db="EMBL/GenBank/DDBJ databases">
        <title>Deep-cultivation of Planctomycetes and their phenomic and genomic characterization uncovers novel biology.</title>
        <authorList>
            <person name="Wiegand S."/>
            <person name="Jogler M."/>
            <person name="Boedeker C."/>
            <person name="Pinto D."/>
            <person name="Vollmers J."/>
            <person name="Rivas-Marin E."/>
            <person name="Kohn T."/>
            <person name="Peeters S.H."/>
            <person name="Heuer A."/>
            <person name="Rast P."/>
            <person name="Oberbeckmann S."/>
            <person name="Bunk B."/>
            <person name="Jeske O."/>
            <person name="Meyerdierks A."/>
            <person name="Storesund J.E."/>
            <person name="Kallscheuer N."/>
            <person name="Luecker S."/>
            <person name="Lage O.M."/>
            <person name="Pohl T."/>
            <person name="Merkel B.J."/>
            <person name="Hornburger P."/>
            <person name="Mueller R.-W."/>
            <person name="Bruemmer F."/>
            <person name="Labrenz M."/>
            <person name="Spormann A.M."/>
            <person name="Op den Camp H."/>
            <person name="Overmann J."/>
            <person name="Amann R."/>
            <person name="Jetten M.S.M."/>
            <person name="Mascher T."/>
            <person name="Medema M.H."/>
            <person name="Devos D.P."/>
            <person name="Kaster A.-K."/>
            <person name="Ovreas L."/>
            <person name="Rohde M."/>
            <person name="Galperin M.Y."/>
            <person name="Jogler C."/>
        </authorList>
    </citation>
    <scope>NUCLEOTIDE SEQUENCE [LARGE SCALE GENOMIC DNA]</scope>
    <source>
        <strain evidence="8 9">Pan189</strain>
    </source>
</reference>
<feature type="region of interest" description="Disordered" evidence="5">
    <location>
        <begin position="1"/>
        <end position="22"/>
    </location>
</feature>
<evidence type="ECO:0000256" key="2">
    <source>
        <dbReference type="ARBA" id="ARBA00022741"/>
    </source>
</evidence>
<dbReference type="Gene3D" id="1.10.510.10">
    <property type="entry name" value="Transferase(Phosphotransferase) domain 1"/>
    <property type="match status" value="1"/>
</dbReference>
<evidence type="ECO:0000256" key="4">
    <source>
        <dbReference type="ARBA" id="ARBA00022840"/>
    </source>
</evidence>
<feature type="compositionally biased region" description="Low complexity" evidence="5">
    <location>
        <begin position="1"/>
        <end position="13"/>
    </location>
</feature>
<feature type="transmembrane region" description="Helical" evidence="6">
    <location>
        <begin position="620"/>
        <end position="640"/>
    </location>
</feature>
<dbReference type="GO" id="GO:0005524">
    <property type="term" value="F:ATP binding"/>
    <property type="evidence" value="ECO:0007669"/>
    <property type="project" value="UniProtKB-KW"/>
</dbReference>
<feature type="transmembrane region" description="Helical" evidence="6">
    <location>
        <begin position="428"/>
        <end position="447"/>
    </location>
</feature>
<dbReference type="InterPro" id="IPR011009">
    <property type="entry name" value="Kinase-like_dom_sf"/>
</dbReference>
<keyword evidence="9" id="KW-1185">Reference proteome</keyword>
<evidence type="ECO:0000256" key="6">
    <source>
        <dbReference type="SAM" id="Phobius"/>
    </source>
</evidence>
<proteinExistence type="predicted"/>
<keyword evidence="1 8" id="KW-0808">Transferase</keyword>
<dbReference type="SMART" id="SM00220">
    <property type="entry name" value="S_TKc"/>
    <property type="match status" value="1"/>
</dbReference>
<dbReference type="KEGG" id="svp:Pan189_14190"/>
<gene>
    <name evidence="8" type="primary">prkC_6</name>
    <name evidence="8" type="ORF">Pan189_14190</name>
</gene>
<evidence type="ECO:0000313" key="8">
    <source>
        <dbReference type="EMBL" id="QDT37053.1"/>
    </source>
</evidence>
<dbReference type="Gene3D" id="3.30.200.20">
    <property type="entry name" value="Phosphorylase Kinase, domain 1"/>
    <property type="match status" value="1"/>
</dbReference>
<feature type="transmembrane region" description="Helical" evidence="6">
    <location>
        <begin position="332"/>
        <end position="352"/>
    </location>
</feature>
<dbReference type="GO" id="GO:0004674">
    <property type="term" value="F:protein serine/threonine kinase activity"/>
    <property type="evidence" value="ECO:0007669"/>
    <property type="project" value="UniProtKB-EC"/>
</dbReference>
<keyword evidence="6" id="KW-1133">Transmembrane helix</keyword>
<evidence type="ECO:0000256" key="5">
    <source>
        <dbReference type="SAM" id="MobiDB-lite"/>
    </source>
</evidence>
<feature type="transmembrane region" description="Helical" evidence="6">
    <location>
        <begin position="652"/>
        <end position="673"/>
    </location>
</feature>
<protein>
    <submittedName>
        <fullName evidence="8">Serine/threonine-protein kinase PrkC</fullName>
        <ecNumber evidence="8">2.7.11.1</ecNumber>
    </submittedName>
</protein>
<keyword evidence="2" id="KW-0547">Nucleotide-binding</keyword>
<feature type="domain" description="Protein kinase" evidence="7">
    <location>
        <begin position="30"/>
        <end position="273"/>
    </location>
</feature>
<keyword evidence="6" id="KW-0472">Membrane</keyword>
<feature type="transmembrane region" description="Helical" evidence="6">
    <location>
        <begin position="364"/>
        <end position="382"/>
    </location>
</feature>
<sequence>MTAGTAPTAPRTGKPMKFTYPPNSQPLSGYTINRAIHRGGFGEVYYALSDGGKEVALKLLHQHTDVELRGARQCLNLSHPNLVTIFDIREDENGDHWVVMEYVDGPRLSDVLDRRGRLSVEETLAWLEGMAGGLTYLHNRGLVHRDLKPSNVFREGETVKVGDVGLSKFISESRRSAHTQSVGTVYYMAPEVAKGRYGREVDVYALGVMTYEMLTGDLPFDGESTGEILMKHLTDKPDLSGVPEHLRPVLAAALEKDPQKRTATVGDLVENFRAVADVSSPTPLRSAVRTTAIGPEASLNLSTDANAPREAALDIPEESFHGRKLAASRGTLLDMPAGLFGSVGGLILALGYSAQMPGPPMGKALLLGLGVVGGFLVSEGFARAIWRDYARSQPDHSQALEVGFWKAVTALWVMVIVAAFAFPQVLGIPRPLGMFVGIGAAVFFAFVKPHSRSKSLRRKSERFRQVRSQNRCRSGTGRKSAVQCRTYSPATPRVETPRSIPAVRRAKEMSGAFVISTFAAGFLAFVLAAFNFMPPEAAIAFGTTTALGSSLVVSTAKLREGAGQTRGRRWLIAGAGVLVGLFAFAMNDWLMVSPERIGEPDALLRNLHDVSPGLQMKDGIAPTAFAYASFFALLFGVRRWWRHVDSYRRYRFNISTVLVTAGVGWLLTLFVYFPHDLGPLWAAAIATIAQVAAPWTPPKDRQAA</sequence>
<keyword evidence="4" id="KW-0067">ATP-binding</keyword>
<dbReference type="CDD" id="cd14014">
    <property type="entry name" value="STKc_PknB_like"/>
    <property type="match status" value="1"/>
</dbReference>
<dbReference type="PANTHER" id="PTHR43289">
    <property type="entry name" value="MITOGEN-ACTIVATED PROTEIN KINASE KINASE KINASE 20-RELATED"/>
    <property type="match status" value="1"/>
</dbReference>
<dbReference type="EMBL" id="CP036268">
    <property type="protein sequence ID" value="QDT37053.1"/>
    <property type="molecule type" value="Genomic_DNA"/>
</dbReference>
<dbReference type="EC" id="2.7.11.1" evidence="8"/>
<evidence type="ECO:0000256" key="3">
    <source>
        <dbReference type="ARBA" id="ARBA00022777"/>
    </source>
</evidence>
<evidence type="ECO:0000313" key="9">
    <source>
        <dbReference type="Proteomes" id="UP000317318"/>
    </source>
</evidence>
<feature type="transmembrane region" description="Helical" evidence="6">
    <location>
        <begin position="538"/>
        <end position="558"/>
    </location>
</feature>
<evidence type="ECO:0000256" key="1">
    <source>
        <dbReference type="ARBA" id="ARBA00022679"/>
    </source>
</evidence>
<feature type="transmembrane region" description="Helical" evidence="6">
    <location>
        <begin position="512"/>
        <end position="532"/>
    </location>
</feature>
<keyword evidence="6" id="KW-0812">Transmembrane</keyword>
<organism evidence="8 9">
    <name type="scientific">Stratiformator vulcanicus</name>
    <dbReference type="NCBI Taxonomy" id="2527980"/>
    <lineage>
        <taxon>Bacteria</taxon>
        <taxon>Pseudomonadati</taxon>
        <taxon>Planctomycetota</taxon>
        <taxon>Planctomycetia</taxon>
        <taxon>Planctomycetales</taxon>
        <taxon>Planctomycetaceae</taxon>
        <taxon>Stratiformator</taxon>
    </lineage>
</organism>
<keyword evidence="3 8" id="KW-0418">Kinase</keyword>
<dbReference type="SUPFAM" id="SSF56112">
    <property type="entry name" value="Protein kinase-like (PK-like)"/>
    <property type="match status" value="1"/>
</dbReference>
<accession>A0A517QZM9</accession>